<proteinExistence type="predicted"/>
<evidence type="ECO:0000313" key="2">
    <source>
        <dbReference type="Proteomes" id="UP000198963"/>
    </source>
</evidence>
<gene>
    <name evidence="1" type="ORF">SAMN04489797_2524</name>
</gene>
<name>A0A1H1VEU4_9FLAO</name>
<keyword evidence="2" id="KW-1185">Reference proteome</keyword>
<dbReference type="STRING" id="1249933.SAMN04489797_2524"/>
<accession>A0A1H1VEU4</accession>
<dbReference type="AlphaFoldDB" id="A0A1H1VEU4"/>
<dbReference type="RefSeq" id="WP_262507953.1">
    <property type="nucleotide sequence ID" value="NZ_LT629774.1"/>
</dbReference>
<dbReference type="Proteomes" id="UP000198963">
    <property type="component" value="Chromosome I"/>
</dbReference>
<dbReference type="PROSITE" id="PS51257">
    <property type="entry name" value="PROKAR_LIPOPROTEIN"/>
    <property type="match status" value="1"/>
</dbReference>
<reference evidence="1 2" key="1">
    <citation type="submission" date="2016-10" db="EMBL/GenBank/DDBJ databases">
        <authorList>
            <person name="Varghese N."/>
            <person name="Submissions S."/>
        </authorList>
    </citation>
    <scope>NUCLEOTIDE SEQUENCE [LARGE SCALE GENOMIC DNA]</scope>
    <source>
        <strain evidence="1 2">RHA_55</strain>
    </source>
</reference>
<evidence type="ECO:0000313" key="1">
    <source>
        <dbReference type="EMBL" id="SDS82926.1"/>
    </source>
</evidence>
<organism evidence="1 2">
    <name type="scientific">Winogradskyella sediminis</name>
    <dbReference type="NCBI Taxonomy" id="1382466"/>
    <lineage>
        <taxon>Bacteria</taxon>
        <taxon>Pseudomonadati</taxon>
        <taxon>Bacteroidota</taxon>
        <taxon>Flavobacteriia</taxon>
        <taxon>Flavobacteriales</taxon>
        <taxon>Flavobacteriaceae</taxon>
        <taxon>Winogradskyella</taxon>
    </lineage>
</organism>
<protein>
    <submittedName>
        <fullName evidence="1">Uncharacterized protein</fullName>
    </submittedName>
</protein>
<dbReference type="EMBL" id="LT629774">
    <property type="protein sequence ID" value="SDS82926.1"/>
    <property type="molecule type" value="Genomic_DNA"/>
</dbReference>
<sequence>MKTTTNQFTLLVTFCILTFGLQSCNQKEETKEIEKEVFVASEK</sequence>